<feature type="domain" description="Zn(2)-C6 fungal-type" evidence="3">
    <location>
        <begin position="10"/>
        <end position="38"/>
    </location>
</feature>
<evidence type="ECO:0000259" key="3">
    <source>
        <dbReference type="PROSITE" id="PS50048"/>
    </source>
</evidence>
<sequence length="705" mass="77056">MVYCGPPSKGCSSCRDRKIRCDLKESSCGQCEKRQQTCPGYRNMVDLMFRDESSHVIKKAQAKQQRRRTAAAATTDSGRSPGGESAASASSSSSTAKSAATPATPTVQPMPLALLTRGAQLNNATSVQHRDGSRTTSRSRGAIKGSPSSTTSKTRSPVRDYSPLSESHTSDWPVAPPITRICSLAPSFRERGTAYFFSRYVTIDENALHQRFDFIYDIWKPGPATCDSQMDAVMASMAAVGLGGLSQLTHSKEIFSSARESYGTALRLVNAALKDPEEAVKDTTMLCVLILGVFEMMAGPGKITMKAWYEHINGAVVLAKLRGTSQLRTNAGIRMFNMLCQSVMIASMQKRAPMPPELISFQSELLSGSGTEAVSRGFSRIALSKPIFMMLQMRHDVHENLINGLDGMLGRLEAIDSEFTCTVGSFPAVNRFKVLHVTRPHRAVFRNHCHVYRSTAVSSIWNLLRVVHILELEFVLTTIQRSFPDVGEAGEGVPAHYLRRYCKAWTDLQSVTDAIVASVPQHFGLLNLTSPYFDTLKPMEASLSLSDSVTLLTTVVKRPPNRVVPSPPSSASSASATPPLPPDDWAESDEYQPTDLNELFFDDGGPTLENPTRARSDGEEAARLMLLASSTNGLVWPLFCVGTSSVCTPLLKAYVVERLNAIYDETGLKQASTLASIVRNRELIKSPWLRLPTRLISTLSMEVAV</sequence>
<dbReference type="GO" id="GO:0008270">
    <property type="term" value="F:zinc ion binding"/>
    <property type="evidence" value="ECO:0007669"/>
    <property type="project" value="InterPro"/>
</dbReference>
<dbReference type="InterPro" id="IPR053175">
    <property type="entry name" value="DHMBA_Reg_Transcription_Factor"/>
</dbReference>
<reference evidence="4 5" key="1">
    <citation type="journal article" date="2011" name="Proc. Natl. Acad. Sci. U.S.A.">
        <title>Genome and transcriptome analyses of the mountain pine beetle-fungal symbiont Grosmannia clavigera, a lodgepole pine pathogen.</title>
        <authorList>
            <person name="DiGuistini S."/>
            <person name="Wang Y."/>
            <person name="Liao N.Y."/>
            <person name="Taylor G."/>
            <person name="Tanguay P."/>
            <person name="Feau N."/>
            <person name="Henrissat B."/>
            <person name="Chan S.K."/>
            <person name="Hesse-Orce U."/>
            <person name="Alamouti S.M."/>
            <person name="Tsui C.K.M."/>
            <person name="Docking R.T."/>
            <person name="Levasseur A."/>
            <person name="Haridas S."/>
            <person name="Robertson G."/>
            <person name="Birol I."/>
            <person name="Holt R.A."/>
            <person name="Marra M.A."/>
            <person name="Hamelin R.C."/>
            <person name="Hirst M."/>
            <person name="Jones S.J.M."/>
            <person name="Bohlmann J."/>
            <person name="Breuil C."/>
        </authorList>
    </citation>
    <scope>NUCLEOTIDE SEQUENCE [LARGE SCALE GENOMIC DNA]</scope>
    <source>
        <strain evidence="5">kw1407 / UAMH 11150</strain>
    </source>
</reference>
<dbReference type="PANTHER" id="PTHR38791">
    <property type="entry name" value="ZN(II)2CYS6 TRANSCRIPTION FACTOR (EUROFUNG)-RELATED-RELATED"/>
    <property type="match status" value="1"/>
</dbReference>
<gene>
    <name evidence="4" type="ORF">CMQ_3304</name>
</gene>
<evidence type="ECO:0000256" key="1">
    <source>
        <dbReference type="ARBA" id="ARBA00023242"/>
    </source>
</evidence>
<keyword evidence="5" id="KW-1185">Reference proteome</keyword>
<feature type="compositionally biased region" description="Low complexity" evidence="2">
    <location>
        <begin position="134"/>
        <end position="155"/>
    </location>
</feature>
<feature type="region of interest" description="Disordered" evidence="2">
    <location>
        <begin position="122"/>
        <end position="172"/>
    </location>
</feature>
<evidence type="ECO:0000313" key="4">
    <source>
        <dbReference type="EMBL" id="EFX05235.1"/>
    </source>
</evidence>
<dbReference type="Proteomes" id="UP000007796">
    <property type="component" value="Unassembled WGS sequence"/>
</dbReference>
<dbReference type="HOGENOM" id="CLU_013866_2_1_1"/>
<feature type="compositionally biased region" description="Low complexity" evidence="2">
    <location>
        <begin position="85"/>
        <end position="106"/>
    </location>
</feature>
<dbReference type="RefSeq" id="XP_014174717.1">
    <property type="nucleotide sequence ID" value="XM_014319242.1"/>
</dbReference>
<dbReference type="PANTHER" id="PTHR38791:SF5">
    <property type="entry name" value="TRANSCRIPTION FACTOR DBAG-RELATED"/>
    <property type="match status" value="1"/>
</dbReference>
<dbReference type="GeneID" id="25976390"/>
<dbReference type="Gene3D" id="4.10.240.10">
    <property type="entry name" value="Zn(2)-C6 fungal-type DNA-binding domain"/>
    <property type="match status" value="1"/>
</dbReference>
<evidence type="ECO:0000313" key="5">
    <source>
        <dbReference type="Proteomes" id="UP000007796"/>
    </source>
</evidence>
<evidence type="ECO:0000256" key="2">
    <source>
        <dbReference type="SAM" id="MobiDB-lite"/>
    </source>
</evidence>
<dbReference type="OrthoDB" id="5429770at2759"/>
<feature type="compositionally biased region" description="Basic residues" evidence="2">
    <location>
        <begin position="56"/>
        <end position="69"/>
    </location>
</feature>
<dbReference type="InterPro" id="IPR021858">
    <property type="entry name" value="Fun_TF"/>
</dbReference>
<dbReference type="PROSITE" id="PS00463">
    <property type="entry name" value="ZN2_CY6_FUNGAL_1"/>
    <property type="match status" value="1"/>
</dbReference>
<feature type="region of interest" description="Disordered" evidence="2">
    <location>
        <begin position="56"/>
        <end position="108"/>
    </location>
</feature>
<feature type="region of interest" description="Disordered" evidence="2">
    <location>
        <begin position="560"/>
        <end position="589"/>
    </location>
</feature>
<accession>F0XAC8</accession>
<organism evidence="5">
    <name type="scientific">Grosmannia clavigera (strain kw1407 / UAMH 11150)</name>
    <name type="common">Blue stain fungus</name>
    <name type="synonym">Graphiocladiella clavigera</name>
    <dbReference type="NCBI Taxonomy" id="655863"/>
    <lineage>
        <taxon>Eukaryota</taxon>
        <taxon>Fungi</taxon>
        <taxon>Dikarya</taxon>
        <taxon>Ascomycota</taxon>
        <taxon>Pezizomycotina</taxon>
        <taxon>Sordariomycetes</taxon>
        <taxon>Sordariomycetidae</taxon>
        <taxon>Ophiostomatales</taxon>
        <taxon>Ophiostomataceae</taxon>
        <taxon>Leptographium</taxon>
    </lineage>
</organism>
<protein>
    <submittedName>
        <fullName evidence="4">C6 zinc finger domain containing protein</fullName>
    </submittedName>
</protein>
<dbReference type="CDD" id="cd00067">
    <property type="entry name" value="GAL4"/>
    <property type="match status" value="1"/>
</dbReference>
<dbReference type="AlphaFoldDB" id="F0XAC8"/>
<dbReference type="Pfam" id="PF00172">
    <property type="entry name" value="Zn_clus"/>
    <property type="match status" value="1"/>
</dbReference>
<dbReference type="SUPFAM" id="SSF57701">
    <property type="entry name" value="Zn2/Cys6 DNA-binding domain"/>
    <property type="match status" value="1"/>
</dbReference>
<dbReference type="SMART" id="SM00066">
    <property type="entry name" value="GAL4"/>
    <property type="match status" value="1"/>
</dbReference>
<dbReference type="eggNOG" id="ENOG502SNKW">
    <property type="taxonomic scope" value="Eukaryota"/>
</dbReference>
<dbReference type="STRING" id="655863.F0XAC8"/>
<keyword evidence="1" id="KW-0539">Nucleus</keyword>
<proteinExistence type="predicted"/>
<dbReference type="PROSITE" id="PS50048">
    <property type="entry name" value="ZN2_CY6_FUNGAL_2"/>
    <property type="match status" value="1"/>
</dbReference>
<dbReference type="EMBL" id="GL629735">
    <property type="protein sequence ID" value="EFX05235.1"/>
    <property type="molecule type" value="Genomic_DNA"/>
</dbReference>
<name>F0XAC8_GROCL</name>
<dbReference type="GO" id="GO:0000981">
    <property type="term" value="F:DNA-binding transcription factor activity, RNA polymerase II-specific"/>
    <property type="evidence" value="ECO:0007669"/>
    <property type="project" value="InterPro"/>
</dbReference>
<dbReference type="InterPro" id="IPR036864">
    <property type="entry name" value="Zn2-C6_fun-type_DNA-bd_sf"/>
</dbReference>
<dbReference type="Pfam" id="PF11951">
    <property type="entry name" value="Fungal_trans_2"/>
    <property type="match status" value="1"/>
</dbReference>
<dbReference type="InParanoid" id="F0XAC8"/>
<dbReference type="InterPro" id="IPR001138">
    <property type="entry name" value="Zn2Cys6_DnaBD"/>
</dbReference>